<evidence type="ECO:0000313" key="4">
    <source>
        <dbReference type="Proteomes" id="UP000002487"/>
    </source>
</evidence>
<sequence>MNMADGKNPDFLSANTLKGDKVVNRAGEDIGKIEELMIDLQDGRVGYAVLSFGGFLGMSDKFFAIPWQALQLRVHEHAFLLDIPKETLENAEGFDKDNWPLTTREGLSRTYTYYGCQPYWQPGVTGKTGRVPGKVEPEREARMESTAASEGPEFLSASTIKGDKIISSTGEDIGKIDELMIDLENGRVAYAAVSHGGYLGVGSKFFAIPWQALQLKVHEHAFVLDISKETLDKEEGFDKDNWPLTRERLSRTYTNYGYQPYWQIVAAEQPEVSTGKIRQAGVSAGVIRGTETERTDVVETDEEIRVRQERERLEGLRGTQEEKLSQLEKQQMEKEKQAKAERERLAQLERERIEAERQAEAERKRLAQLESELQEARRQEETERVTRLEKELKEVQAQEEIRRERLVQLERECTEARRQAEVEREGLAQLESERTEVERRAEVERERLAQLERERTEVERRVEAAGKEIPDFLSANTIKTDRVVNTAGEDLGRIDELMIDLDNGRVAYAVLSFGGFLGMSDKLFAIPWNFLTYRAHEHAFTLDIPRDVLESAEGFDKDTWPLTREELSGAYTYYGYQPYWHREMAERAGMPGGAESEMMTRAERKRHEQLKTAEEIMAQQDKERIEKQEATETDKEKKERLERERMVAERREHKYQ</sequence>
<dbReference type="Proteomes" id="UP000002487">
    <property type="component" value="Chromosome"/>
</dbReference>
<dbReference type="InterPro" id="IPR027275">
    <property type="entry name" value="PRC-brl_dom"/>
</dbReference>
<evidence type="ECO:0000313" key="3">
    <source>
        <dbReference type="EMBL" id="AAM04070.1"/>
    </source>
</evidence>
<accession>Q8TT13</accession>
<protein>
    <submittedName>
        <fullName evidence="3">Antigen</fullName>
    </submittedName>
</protein>
<evidence type="ECO:0000259" key="2">
    <source>
        <dbReference type="Pfam" id="PF05239"/>
    </source>
</evidence>
<dbReference type="EnsemblBacteria" id="AAM04070">
    <property type="protein sequence ID" value="AAM04070"/>
    <property type="gene ID" value="MA_0627"/>
</dbReference>
<dbReference type="STRING" id="188937.MA_0627"/>
<feature type="domain" description="PRC-barrel" evidence="2">
    <location>
        <begin position="471"/>
        <end position="548"/>
    </location>
</feature>
<dbReference type="InterPro" id="IPR011033">
    <property type="entry name" value="PRC_barrel-like_sf"/>
</dbReference>
<dbReference type="HOGENOM" id="CLU_016921_0_0_2"/>
<dbReference type="AlphaFoldDB" id="Q8TT13"/>
<feature type="region of interest" description="Disordered" evidence="1">
    <location>
        <begin position="615"/>
        <end position="656"/>
    </location>
</feature>
<gene>
    <name evidence="3" type="ordered locus">MA_0627</name>
</gene>
<feature type="compositionally biased region" description="Basic and acidic residues" evidence="1">
    <location>
        <begin position="133"/>
        <end position="143"/>
    </location>
</feature>
<proteinExistence type="predicted"/>
<dbReference type="KEGG" id="mac:MA_0627"/>
<evidence type="ECO:0000256" key="1">
    <source>
        <dbReference type="SAM" id="MobiDB-lite"/>
    </source>
</evidence>
<reference evidence="3 4" key="1">
    <citation type="journal article" date="2002" name="Genome Res.">
        <title>The genome of Methanosarcina acetivorans reveals extensive metabolic and physiological diversity.</title>
        <authorList>
            <person name="Galagan J.E."/>
            <person name="Nusbaum C."/>
            <person name="Roy A."/>
            <person name="Endrizzi M.G."/>
            <person name="Macdonald P."/>
            <person name="FitzHugh W."/>
            <person name="Calvo S."/>
            <person name="Engels R."/>
            <person name="Smirnov S."/>
            <person name="Atnoor D."/>
            <person name="Brown A."/>
            <person name="Allen N."/>
            <person name="Naylor J."/>
            <person name="Stange-Thomann N."/>
            <person name="DeArellano K."/>
            <person name="Johnson R."/>
            <person name="Linton L."/>
            <person name="McEwan P."/>
            <person name="McKernan K."/>
            <person name="Talamas J."/>
            <person name="Tirrell A."/>
            <person name="Ye W."/>
            <person name="Zimmer A."/>
            <person name="Barber R.D."/>
            <person name="Cann I."/>
            <person name="Graham D.E."/>
            <person name="Grahame D.A."/>
            <person name="Guss A."/>
            <person name="Hedderich R."/>
            <person name="Ingram-Smith C."/>
            <person name="Kuettner C.H."/>
            <person name="Krzycki J.A."/>
            <person name="Leigh J.A."/>
            <person name="Li W."/>
            <person name="Liu J."/>
            <person name="Mukhopadhyay B."/>
            <person name="Reeve J.N."/>
            <person name="Smith K."/>
            <person name="Springer T.A."/>
            <person name="Umayam L.A."/>
            <person name="White O."/>
            <person name="White R.H."/>
            <person name="de Macario E.C."/>
            <person name="Ferry J.G."/>
            <person name="Jarrell K.F."/>
            <person name="Jing H."/>
            <person name="Macario A.J.L."/>
            <person name="Paulsen I."/>
            <person name="Pritchett M."/>
            <person name="Sowers K.R."/>
            <person name="Swanson R.V."/>
            <person name="Zinder S.H."/>
            <person name="Lander E."/>
            <person name="Metcalf W.W."/>
            <person name="Birren B."/>
        </authorList>
    </citation>
    <scope>NUCLEOTIDE SEQUENCE [LARGE SCALE GENOMIC DNA]</scope>
    <source>
        <strain evidence="4">ATCC 35395 / DSM 2834 / JCM 12185 / C2A</strain>
    </source>
</reference>
<feature type="region of interest" description="Disordered" evidence="1">
    <location>
        <begin position="127"/>
        <end position="148"/>
    </location>
</feature>
<keyword evidence="4" id="KW-1185">Reference proteome</keyword>
<feature type="region of interest" description="Disordered" evidence="1">
    <location>
        <begin position="317"/>
        <end position="343"/>
    </location>
</feature>
<organism evidence="3 4">
    <name type="scientific">Methanosarcina acetivorans (strain ATCC 35395 / DSM 2834 / JCM 12185 / C2A)</name>
    <dbReference type="NCBI Taxonomy" id="188937"/>
    <lineage>
        <taxon>Archaea</taxon>
        <taxon>Methanobacteriati</taxon>
        <taxon>Methanobacteriota</taxon>
        <taxon>Stenosarchaea group</taxon>
        <taxon>Methanomicrobia</taxon>
        <taxon>Methanosarcinales</taxon>
        <taxon>Methanosarcinaceae</taxon>
        <taxon>Methanosarcina</taxon>
    </lineage>
</organism>
<feature type="domain" description="PRC-barrel" evidence="2">
    <location>
        <begin position="153"/>
        <end position="230"/>
    </location>
</feature>
<dbReference type="PANTHER" id="PTHR36505">
    <property type="entry name" value="BLR1072 PROTEIN"/>
    <property type="match status" value="1"/>
</dbReference>
<dbReference type="EMBL" id="AE010299">
    <property type="protein sequence ID" value="AAM04070.1"/>
    <property type="molecule type" value="Genomic_DNA"/>
</dbReference>
<dbReference type="InParanoid" id="Q8TT13"/>
<dbReference type="Pfam" id="PF05239">
    <property type="entry name" value="PRC"/>
    <property type="match status" value="3"/>
</dbReference>
<dbReference type="PANTHER" id="PTHR36505:SF1">
    <property type="entry name" value="BLR1072 PROTEIN"/>
    <property type="match status" value="1"/>
</dbReference>
<name>Q8TT13_METAC</name>
<dbReference type="Gene3D" id="2.30.30.240">
    <property type="entry name" value="PRC-barrel domain"/>
    <property type="match status" value="3"/>
</dbReference>
<feature type="domain" description="PRC-barrel" evidence="2">
    <location>
        <begin position="10"/>
        <end position="87"/>
    </location>
</feature>
<dbReference type="SUPFAM" id="SSF50346">
    <property type="entry name" value="PRC-barrel domain"/>
    <property type="match status" value="3"/>
</dbReference>